<evidence type="ECO:0000313" key="2">
    <source>
        <dbReference type="Proteomes" id="UP000007437"/>
    </source>
</evidence>
<gene>
    <name evidence="1" type="ordered locus">RBRH_02795</name>
</gene>
<dbReference type="HOGENOM" id="CLU_3230890_0_0_4"/>
<protein>
    <submittedName>
        <fullName evidence="1">Uncharacterized protein</fullName>
    </submittedName>
</protein>
<dbReference type="KEGG" id="brh:RBRH_02795"/>
<geneLocation type="plasmid" evidence="1 2">
    <name>pBRH01</name>
</geneLocation>
<sequence length="43" mass="4751">MSSTPPIQEGSSGRKRGNNYVVHIYAINSLENLVHLCSTFSRS</sequence>
<dbReference type="Proteomes" id="UP000007437">
    <property type="component" value="Plasmid pBRH01"/>
</dbReference>
<keyword evidence="1" id="KW-0614">Plasmid</keyword>
<name>E5AVB0_MYCRK</name>
<accession>E5AVB0</accession>
<dbReference type="EMBL" id="FR687360">
    <property type="protein sequence ID" value="CBW77034.1"/>
    <property type="molecule type" value="Genomic_DNA"/>
</dbReference>
<evidence type="ECO:0000313" key="1">
    <source>
        <dbReference type="EMBL" id="CBW77034.1"/>
    </source>
</evidence>
<reference evidence="1 2" key="1">
    <citation type="journal article" date="2011" name="J. Bacteriol.">
        <title>Complete genome sequence of Burkholderia rhizoxinica, an endosymbiont of Rhizopus microsporus.</title>
        <authorList>
            <person name="Lackner G."/>
            <person name="Moebius N."/>
            <person name="Partida-Martinez L."/>
            <person name="Hertweck C."/>
        </authorList>
    </citation>
    <scope>NUCLEOTIDE SEQUENCE [LARGE SCALE GENOMIC DNA]</scope>
    <source>
        <strain evidence="2">DSM 19002 / CIP 109453 / HKI 454</strain>
        <plasmid evidence="1 2">pBRH01</plasmid>
    </source>
</reference>
<dbReference type="AlphaFoldDB" id="E5AVB0"/>
<proteinExistence type="predicted"/>
<organism evidence="1 2">
    <name type="scientific">Mycetohabitans rhizoxinica (strain DSM 19002 / CIP 109453 / HKI 454)</name>
    <name type="common">Paraburkholderia rhizoxinica</name>
    <dbReference type="NCBI Taxonomy" id="882378"/>
    <lineage>
        <taxon>Bacteria</taxon>
        <taxon>Pseudomonadati</taxon>
        <taxon>Pseudomonadota</taxon>
        <taxon>Betaproteobacteria</taxon>
        <taxon>Burkholderiales</taxon>
        <taxon>Burkholderiaceae</taxon>
        <taxon>Mycetohabitans</taxon>
    </lineage>
</organism>